<name>A0A8J7SDQ4_9RHOB</name>
<feature type="transmembrane region" description="Helical" evidence="4">
    <location>
        <begin position="41"/>
        <end position="62"/>
    </location>
</feature>
<evidence type="ECO:0000256" key="1">
    <source>
        <dbReference type="ARBA" id="ARBA00022692"/>
    </source>
</evidence>
<dbReference type="Pfam" id="PF04588">
    <property type="entry name" value="HIG_1_N"/>
    <property type="match status" value="1"/>
</dbReference>
<dbReference type="RefSeq" id="WP_200609583.1">
    <property type="nucleotide sequence ID" value="NZ_JAEHHL010000005.1"/>
</dbReference>
<keyword evidence="2 4" id="KW-1133">Transmembrane helix</keyword>
<dbReference type="NCBIfam" id="NF033233">
    <property type="entry name" value="twin_helix"/>
    <property type="match status" value="1"/>
</dbReference>
<reference evidence="6" key="1">
    <citation type="submission" date="2020-12" db="EMBL/GenBank/DDBJ databases">
        <title>Bacterial taxonomy.</title>
        <authorList>
            <person name="Pan X."/>
        </authorList>
    </citation>
    <scope>NUCLEOTIDE SEQUENCE</scope>
    <source>
        <strain evidence="6">M0105</strain>
    </source>
</reference>
<comment type="caution">
    <text evidence="6">The sequence shown here is derived from an EMBL/GenBank/DDBJ whole genome shotgun (WGS) entry which is preliminary data.</text>
</comment>
<feature type="transmembrane region" description="Helical" evidence="4">
    <location>
        <begin position="6"/>
        <end position="29"/>
    </location>
</feature>
<keyword evidence="1 4" id="KW-0812">Transmembrane</keyword>
<evidence type="ECO:0000256" key="4">
    <source>
        <dbReference type="SAM" id="Phobius"/>
    </source>
</evidence>
<evidence type="ECO:0000256" key="2">
    <source>
        <dbReference type="ARBA" id="ARBA00022989"/>
    </source>
</evidence>
<proteinExistence type="predicted"/>
<dbReference type="InterPro" id="IPR007667">
    <property type="entry name" value="Hypoxia_induced_domain"/>
</dbReference>
<organism evidence="6 7">
    <name type="scientific">Thermohalobaculum xanthum</name>
    <dbReference type="NCBI Taxonomy" id="2753746"/>
    <lineage>
        <taxon>Bacteria</taxon>
        <taxon>Pseudomonadati</taxon>
        <taxon>Pseudomonadota</taxon>
        <taxon>Alphaproteobacteria</taxon>
        <taxon>Rhodobacterales</taxon>
        <taxon>Paracoccaceae</taxon>
        <taxon>Thermohalobaculum</taxon>
    </lineage>
</organism>
<evidence type="ECO:0000313" key="7">
    <source>
        <dbReference type="Proteomes" id="UP000655420"/>
    </source>
</evidence>
<keyword evidence="7" id="KW-1185">Reference proteome</keyword>
<dbReference type="Gene3D" id="6.10.140.1320">
    <property type="match status" value="1"/>
</dbReference>
<sequence>MSGIFFYLAAAACLATLAVLLIGIGGFGSGKASPRFSNRMMRYRVIAQAIAIVLLLMMVWFAKQGM</sequence>
<feature type="domain" description="HIG1" evidence="5">
    <location>
        <begin position="1"/>
        <end position="66"/>
    </location>
</feature>
<accession>A0A8J7SDQ4</accession>
<dbReference type="AlphaFoldDB" id="A0A8J7SDQ4"/>
<evidence type="ECO:0000313" key="6">
    <source>
        <dbReference type="EMBL" id="MBK0399373.1"/>
    </source>
</evidence>
<dbReference type="Proteomes" id="UP000655420">
    <property type="component" value="Unassembled WGS sequence"/>
</dbReference>
<dbReference type="EMBL" id="JAEHHL010000005">
    <property type="protein sequence ID" value="MBK0399373.1"/>
    <property type="molecule type" value="Genomic_DNA"/>
</dbReference>
<gene>
    <name evidence="6" type="ORF">H0I76_09240</name>
</gene>
<evidence type="ECO:0000259" key="5">
    <source>
        <dbReference type="PROSITE" id="PS51503"/>
    </source>
</evidence>
<keyword evidence="3 4" id="KW-0472">Membrane</keyword>
<dbReference type="PROSITE" id="PS51503">
    <property type="entry name" value="HIG1"/>
    <property type="match status" value="1"/>
</dbReference>
<evidence type="ECO:0000256" key="3">
    <source>
        <dbReference type="ARBA" id="ARBA00023136"/>
    </source>
</evidence>
<protein>
    <submittedName>
        <fullName evidence="6">Twin transmembrane helix small protein</fullName>
    </submittedName>
</protein>